<dbReference type="PANTHER" id="PTHR37792">
    <property type="entry name" value="RIBONUCLEASE MRP PROTEIN SUBUNIT RMP1"/>
    <property type="match status" value="1"/>
</dbReference>
<dbReference type="InterPro" id="IPR047204">
    <property type="entry name" value="RMP1_RBD"/>
</dbReference>
<organism evidence="3 4">
    <name type="scientific">Rhizodiscina lignyota</name>
    <dbReference type="NCBI Taxonomy" id="1504668"/>
    <lineage>
        <taxon>Eukaryota</taxon>
        <taxon>Fungi</taxon>
        <taxon>Dikarya</taxon>
        <taxon>Ascomycota</taxon>
        <taxon>Pezizomycotina</taxon>
        <taxon>Dothideomycetes</taxon>
        <taxon>Pleosporomycetidae</taxon>
        <taxon>Aulographales</taxon>
        <taxon>Rhizodiscinaceae</taxon>
        <taxon>Rhizodiscina</taxon>
    </lineage>
</organism>
<name>A0A9P4I790_9PEZI</name>
<proteinExistence type="predicted"/>
<dbReference type="GO" id="GO:0000294">
    <property type="term" value="P:nuclear-transcribed mRNA catabolic process, RNase MRP-dependent"/>
    <property type="evidence" value="ECO:0007669"/>
    <property type="project" value="TreeGrafter"/>
</dbReference>
<keyword evidence="1" id="KW-0472">Membrane</keyword>
<accession>A0A9P4I790</accession>
<keyword evidence="1" id="KW-0812">Transmembrane</keyword>
<evidence type="ECO:0000256" key="1">
    <source>
        <dbReference type="SAM" id="Phobius"/>
    </source>
</evidence>
<protein>
    <recommendedName>
        <fullName evidence="2">RNase MRP protein 1 RNA binding domain-containing protein</fullName>
    </recommendedName>
</protein>
<dbReference type="EMBL" id="ML978136">
    <property type="protein sequence ID" value="KAF2094020.1"/>
    <property type="molecule type" value="Genomic_DNA"/>
</dbReference>
<dbReference type="Proteomes" id="UP000799772">
    <property type="component" value="Unassembled WGS sequence"/>
</dbReference>
<feature type="domain" description="RNase MRP protein 1 RNA binding" evidence="2">
    <location>
        <begin position="29"/>
        <end position="119"/>
    </location>
</feature>
<feature type="transmembrane region" description="Helical" evidence="1">
    <location>
        <begin position="106"/>
        <end position="126"/>
    </location>
</feature>
<keyword evidence="1" id="KW-1133">Transmembrane helix</keyword>
<evidence type="ECO:0000313" key="3">
    <source>
        <dbReference type="EMBL" id="KAF2094020.1"/>
    </source>
</evidence>
<dbReference type="PANTHER" id="PTHR37792:SF1">
    <property type="entry name" value="RIBONUCLEASE MRP PROTEIN SUBUNIT RMP1"/>
    <property type="match status" value="1"/>
</dbReference>
<dbReference type="InterPro" id="IPR047205">
    <property type="entry name" value="RMP1"/>
</dbReference>
<gene>
    <name evidence="3" type="ORF">NA57DRAFT_81023</name>
</gene>
<reference evidence="3" key="1">
    <citation type="journal article" date="2020" name="Stud. Mycol.">
        <title>101 Dothideomycetes genomes: a test case for predicting lifestyles and emergence of pathogens.</title>
        <authorList>
            <person name="Haridas S."/>
            <person name="Albert R."/>
            <person name="Binder M."/>
            <person name="Bloem J."/>
            <person name="Labutti K."/>
            <person name="Salamov A."/>
            <person name="Andreopoulos B."/>
            <person name="Baker S."/>
            <person name="Barry K."/>
            <person name="Bills G."/>
            <person name="Bluhm B."/>
            <person name="Cannon C."/>
            <person name="Castanera R."/>
            <person name="Culley D."/>
            <person name="Daum C."/>
            <person name="Ezra D."/>
            <person name="Gonzalez J."/>
            <person name="Henrissat B."/>
            <person name="Kuo A."/>
            <person name="Liang C."/>
            <person name="Lipzen A."/>
            <person name="Lutzoni F."/>
            <person name="Magnuson J."/>
            <person name="Mondo S."/>
            <person name="Nolan M."/>
            <person name="Ohm R."/>
            <person name="Pangilinan J."/>
            <person name="Park H.-J."/>
            <person name="Ramirez L."/>
            <person name="Alfaro M."/>
            <person name="Sun H."/>
            <person name="Tritt A."/>
            <person name="Yoshinaga Y."/>
            <person name="Zwiers L.-H."/>
            <person name="Turgeon B."/>
            <person name="Goodwin S."/>
            <person name="Spatafora J."/>
            <person name="Crous P."/>
            <person name="Grigoriev I."/>
        </authorList>
    </citation>
    <scope>NUCLEOTIDE SEQUENCE</scope>
    <source>
        <strain evidence="3">CBS 133067</strain>
    </source>
</reference>
<dbReference type="GO" id="GO:0000466">
    <property type="term" value="P:maturation of 5.8S rRNA from tricistronic rRNA transcript (SSU-rRNA, 5.8S rRNA, LSU-rRNA)"/>
    <property type="evidence" value="ECO:0007669"/>
    <property type="project" value="TreeGrafter"/>
</dbReference>
<evidence type="ECO:0000313" key="4">
    <source>
        <dbReference type="Proteomes" id="UP000799772"/>
    </source>
</evidence>
<dbReference type="AlphaFoldDB" id="A0A9P4I790"/>
<dbReference type="GO" id="GO:0000172">
    <property type="term" value="C:ribonuclease MRP complex"/>
    <property type="evidence" value="ECO:0007669"/>
    <property type="project" value="InterPro"/>
</dbReference>
<dbReference type="GO" id="GO:0042134">
    <property type="term" value="F:rRNA primary transcript binding"/>
    <property type="evidence" value="ECO:0007669"/>
    <property type="project" value="InterPro"/>
</dbReference>
<keyword evidence="4" id="KW-1185">Reference proteome</keyword>
<dbReference type="Pfam" id="PF20945">
    <property type="entry name" value="RMP1"/>
    <property type="match status" value="1"/>
</dbReference>
<evidence type="ECO:0000259" key="2">
    <source>
        <dbReference type="Pfam" id="PF20945"/>
    </source>
</evidence>
<comment type="caution">
    <text evidence="3">The sequence shown here is derived from an EMBL/GenBank/DDBJ whole genome shotgun (WGS) entry which is preliminary data.</text>
</comment>
<sequence length="130" mass="14672">MPQTSQIPAIDLQQQAPTLIPRLRNLEELLATLHSRSRNQHSRSAWYTHFASFRKSVSRLILLLSSNGVNKEEETERARQMVVVLRDHSVEEWYLAFTHLTADGQFAALAVTLLAALAEFAGMLGISRDD</sequence>